<dbReference type="RefSeq" id="WP_173413306.1">
    <property type="nucleotide sequence ID" value="NZ_CP054139.1"/>
</dbReference>
<dbReference type="Pfam" id="PF02472">
    <property type="entry name" value="ExbD"/>
    <property type="match status" value="1"/>
</dbReference>
<name>A0A7D4Q6H8_9SPHI</name>
<dbReference type="EMBL" id="CP054139">
    <property type="protein sequence ID" value="QKJ28605.1"/>
    <property type="molecule type" value="Genomic_DNA"/>
</dbReference>
<dbReference type="PANTHER" id="PTHR30558:SF3">
    <property type="entry name" value="BIOPOLYMER TRANSPORT PROTEIN EXBD-RELATED"/>
    <property type="match status" value="1"/>
</dbReference>
<dbReference type="AlphaFoldDB" id="A0A7D4Q6H8"/>
<accession>A0A7D4Q6H8</accession>
<evidence type="ECO:0000256" key="5">
    <source>
        <dbReference type="ARBA" id="ARBA00022989"/>
    </source>
</evidence>
<dbReference type="InterPro" id="IPR003400">
    <property type="entry name" value="ExbD"/>
</dbReference>
<keyword evidence="9" id="KW-1185">Reference proteome</keyword>
<evidence type="ECO:0000256" key="6">
    <source>
        <dbReference type="ARBA" id="ARBA00023136"/>
    </source>
</evidence>
<comment type="subcellular location">
    <subcellularLocation>
        <location evidence="1">Cell membrane</location>
        <topology evidence="1">Single-pass membrane protein</topology>
    </subcellularLocation>
    <subcellularLocation>
        <location evidence="7">Cell membrane</location>
        <topology evidence="7">Single-pass type II membrane protein</topology>
    </subcellularLocation>
</comment>
<organism evidence="8 9">
    <name type="scientific">Mucilaginibacter mali</name>
    <dbReference type="NCBI Taxonomy" id="2740462"/>
    <lineage>
        <taxon>Bacteria</taxon>
        <taxon>Pseudomonadati</taxon>
        <taxon>Bacteroidota</taxon>
        <taxon>Sphingobacteriia</taxon>
        <taxon>Sphingobacteriales</taxon>
        <taxon>Sphingobacteriaceae</taxon>
        <taxon>Mucilaginibacter</taxon>
    </lineage>
</organism>
<sequence>MPRVKIPRKSTAIDMTAMCDVAFLLLTFFILTAKPRTDDPVPVDQPASTINEQLPESDVAVLTVGQKKVFFGVEGPKVREELLKQMGAKYKIEFTQTEVNQFVALNSFGVDINNLKQFLALSAEDKKNYVQPGIPIDTTETSQFYDWVREARKVNANLNQKELKIAIKGDSKEEYPTIAMMIKALQKQKVNKFALITNVKSALK</sequence>
<dbReference type="PANTHER" id="PTHR30558">
    <property type="entry name" value="EXBD MEMBRANE COMPONENT OF PMF-DRIVEN MACROMOLECULE IMPORT SYSTEM"/>
    <property type="match status" value="1"/>
</dbReference>
<evidence type="ECO:0000256" key="2">
    <source>
        <dbReference type="ARBA" id="ARBA00005811"/>
    </source>
</evidence>
<protein>
    <submittedName>
        <fullName evidence="8">Biopolymer transporter ExbD</fullName>
    </submittedName>
</protein>
<evidence type="ECO:0000256" key="1">
    <source>
        <dbReference type="ARBA" id="ARBA00004162"/>
    </source>
</evidence>
<keyword evidence="7" id="KW-0653">Protein transport</keyword>
<keyword evidence="7" id="KW-0813">Transport</keyword>
<dbReference type="GO" id="GO:0005886">
    <property type="term" value="C:plasma membrane"/>
    <property type="evidence" value="ECO:0007669"/>
    <property type="project" value="UniProtKB-SubCell"/>
</dbReference>
<keyword evidence="5" id="KW-1133">Transmembrane helix</keyword>
<dbReference type="GO" id="GO:0022857">
    <property type="term" value="F:transmembrane transporter activity"/>
    <property type="evidence" value="ECO:0007669"/>
    <property type="project" value="InterPro"/>
</dbReference>
<keyword evidence="3" id="KW-1003">Cell membrane</keyword>
<evidence type="ECO:0000256" key="7">
    <source>
        <dbReference type="RuleBase" id="RU003879"/>
    </source>
</evidence>
<evidence type="ECO:0000256" key="3">
    <source>
        <dbReference type="ARBA" id="ARBA00022475"/>
    </source>
</evidence>
<reference evidence="8 9" key="1">
    <citation type="submission" date="2020-05" db="EMBL/GenBank/DDBJ databases">
        <title>Mucilaginibacter mali sp. nov.</title>
        <authorList>
            <person name="Kim H.S."/>
            <person name="Lee K.C."/>
            <person name="Suh M.K."/>
            <person name="Kim J.-S."/>
            <person name="Han K.-I."/>
            <person name="Eom M.K."/>
            <person name="Shin Y.K."/>
            <person name="Lee J.-S."/>
        </authorList>
    </citation>
    <scope>NUCLEOTIDE SEQUENCE [LARGE SCALE GENOMIC DNA]</scope>
    <source>
        <strain evidence="8 9">G2-14</strain>
    </source>
</reference>
<evidence type="ECO:0000256" key="4">
    <source>
        <dbReference type="ARBA" id="ARBA00022692"/>
    </source>
</evidence>
<keyword evidence="4 7" id="KW-0812">Transmembrane</keyword>
<dbReference type="KEGG" id="mmab:HQ865_02150"/>
<comment type="similarity">
    <text evidence="2 7">Belongs to the ExbD/TolR family.</text>
</comment>
<evidence type="ECO:0000313" key="8">
    <source>
        <dbReference type="EMBL" id="QKJ28605.1"/>
    </source>
</evidence>
<keyword evidence="6" id="KW-0472">Membrane</keyword>
<dbReference type="Proteomes" id="UP000505355">
    <property type="component" value="Chromosome"/>
</dbReference>
<proteinExistence type="inferred from homology"/>
<dbReference type="GO" id="GO:0015031">
    <property type="term" value="P:protein transport"/>
    <property type="evidence" value="ECO:0007669"/>
    <property type="project" value="UniProtKB-KW"/>
</dbReference>
<evidence type="ECO:0000313" key="9">
    <source>
        <dbReference type="Proteomes" id="UP000505355"/>
    </source>
</evidence>
<gene>
    <name evidence="8" type="ORF">HQ865_02150</name>
</gene>